<proteinExistence type="predicted"/>
<reference evidence="2" key="1">
    <citation type="submission" date="2021-02" db="EMBL/GenBank/DDBJ databases">
        <authorList>
            <person name="Dougan E. K."/>
            <person name="Rhodes N."/>
            <person name="Thang M."/>
            <person name="Chan C."/>
        </authorList>
    </citation>
    <scope>NUCLEOTIDE SEQUENCE</scope>
</reference>
<gene>
    <name evidence="2" type="ORF">SPIL2461_LOCUS6139</name>
</gene>
<organism evidence="2 3">
    <name type="scientific">Symbiodinium pilosum</name>
    <name type="common">Dinoflagellate</name>
    <dbReference type="NCBI Taxonomy" id="2952"/>
    <lineage>
        <taxon>Eukaryota</taxon>
        <taxon>Sar</taxon>
        <taxon>Alveolata</taxon>
        <taxon>Dinophyceae</taxon>
        <taxon>Suessiales</taxon>
        <taxon>Symbiodiniaceae</taxon>
        <taxon>Symbiodinium</taxon>
    </lineage>
</organism>
<name>A0A812N4M9_SYMPI</name>
<accession>A0A812N4M9</accession>
<comment type="caution">
    <text evidence="2">The sequence shown here is derived from an EMBL/GenBank/DDBJ whole genome shotgun (WGS) entry which is preliminary data.</text>
</comment>
<evidence type="ECO:0000313" key="2">
    <source>
        <dbReference type="EMBL" id="CAE7275709.1"/>
    </source>
</evidence>
<evidence type="ECO:0000256" key="1">
    <source>
        <dbReference type="SAM" id="Coils"/>
    </source>
</evidence>
<dbReference type="Proteomes" id="UP000649617">
    <property type="component" value="Unassembled WGS sequence"/>
</dbReference>
<evidence type="ECO:0000313" key="3">
    <source>
        <dbReference type="Proteomes" id="UP000649617"/>
    </source>
</evidence>
<dbReference type="EMBL" id="CAJNIZ010009071">
    <property type="protein sequence ID" value="CAE7275709.1"/>
    <property type="molecule type" value="Genomic_DNA"/>
</dbReference>
<dbReference type="AlphaFoldDB" id="A0A812N4M9"/>
<keyword evidence="1" id="KW-0175">Coiled coil</keyword>
<keyword evidence="3" id="KW-1185">Reference proteome</keyword>
<protein>
    <submittedName>
        <fullName evidence="2">Uncharacterized protein</fullName>
    </submittedName>
</protein>
<sequence>MHMRLPASPQPWQVQQVLSATRAAVGPGQSIQVMNGDRLLLPNAYLHPQTASYVVKVCPKKSAKSAPAPVQAPPASCTGCSVALLTTSGTCIHQCRPGDSAAQVLHDLGLPPGFAQILGSDGHADLHAPLCADAVLDLRPPVLTAQTLGVVSDTDLDSALQKIRRDFLPAEVACLPTSLVSALAGLSVEDAKHFGCYQETLPLHCRLLLPFAADGHWACMCAQIQPDCLSILYLDGVPDRLVAQAQHLGQVLAVLLGRATHHFQSLSWLVQGQQADSCGIIMLRHLCACVAGLGPQVENIVQQLLQAESARGRVLGSGDLSSEQLQQLKALLQTKGVPLHMPWQPVARTAAALQVDPAKLLLLPGSFVDADGSSLPQIGFNEVGALTTGVAFCNMSQAMPFLESGKSLSVDSLGRQSSAGPPVSQRFTSPLFMGLLEKPFCYAVALDWTSFVQSPIRTLVVGNPGCIDRLLLDLWGRQWLKLAPPEDAQVFSSLAWYAPGSEFQKIKIVAHFHLHPLPFGCQRKHLQGAAWIVGAAEDPPSPAIACGGAFVLVAPSVILYDDGEEVPASASQDIWAGGRDPWSFARPPPGLAPPAVTAGSGAQTKITQLREELSQGMQDLVQKHLDASGKAVTQKADAAEARLCQLETGFQELKAQNSKFEGWFQSFGQKVTESHARAETLTQSLQAQAGEVAQLRAEVARQAEQLPATVQSAVSSLLAELGAQMQQQFQQQHSQLEALLSKKQRSE</sequence>
<feature type="coiled-coil region" evidence="1">
    <location>
        <begin position="678"/>
        <end position="705"/>
    </location>
</feature>